<keyword evidence="4" id="KW-1185">Reference proteome</keyword>
<organism evidence="3 4">
    <name type="scientific">Metasolibacillus meyeri</name>
    <dbReference type="NCBI Taxonomy" id="1071052"/>
    <lineage>
        <taxon>Bacteria</taxon>
        <taxon>Bacillati</taxon>
        <taxon>Bacillota</taxon>
        <taxon>Bacilli</taxon>
        <taxon>Bacillales</taxon>
        <taxon>Caryophanaceae</taxon>
        <taxon>Metasolibacillus</taxon>
    </lineage>
</organism>
<protein>
    <submittedName>
        <fullName evidence="3">Beta-propeller domain-containing protein</fullName>
    </submittedName>
</protein>
<name>A0AAW9NLS7_9BACL</name>
<keyword evidence="2" id="KW-0732">Signal</keyword>
<evidence type="ECO:0000313" key="4">
    <source>
        <dbReference type="Proteomes" id="UP001344888"/>
    </source>
</evidence>
<accession>A0AAW9NLS7</accession>
<evidence type="ECO:0000313" key="3">
    <source>
        <dbReference type="EMBL" id="MEC1178592.1"/>
    </source>
</evidence>
<comment type="caution">
    <text evidence="3">The sequence shown here is derived from an EMBL/GenBank/DDBJ whole genome shotgun (WGS) entry which is preliminary data.</text>
</comment>
<reference evidence="3 4" key="1">
    <citation type="submission" date="2023-03" db="EMBL/GenBank/DDBJ databases">
        <title>Bacillus Genome Sequencing.</title>
        <authorList>
            <person name="Dunlap C."/>
        </authorList>
    </citation>
    <scope>NUCLEOTIDE SEQUENCE [LARGE SCALE GENOMIC DNA]</scope>
    <source>
        <strain evidence="3 4">B-59205</strain>
    </source>
</reference>
<dbReference type="AlphaFoldDB" id="A0AAW9NLS7"/>
<feature type="region of interest" description="Disordered" evidence="1">
    <location>
        <begin position="146"/>
        <end position="180"/>
    </location>
</feature>
<feature type="compositionally biased region" description="Polar residues" evidence="1">
    <location>
        <begin position="160"/>
        <end position="177"/>
    </location>
</feature>
<evidence type="ECO:0000256" key="1">
    <source>
        <dbReference type="SAM" id="MobiDB-lite"/>
    </source>
</evidence>
<evidence type="ECO:0000256" key="2">
    <source>
        <dbReference type="SAM" id="SignalP"/>
    </source>
</evidence>
<dbReference type="Pfam" id="PF09826">
    <property type="entry name" value="Beta_propel"/>
    <property type="match status" value="1"/>
</dbReference>
<gene>
    <name evidence="3" type="ORF">P9B03_08870</name>
</gene>
<dbReference type="RefSeq" id="WP_326123080.1">
    <property type="nucleotide sequence ID" value="NZ_JARSFG010000012.1"/>
</dbReference>
<sequence>MMKKRAIVAIFAACMMLIAATTLFGNKTMASTATSVLEGQPFYAELSGNIEAASLTNGKVYVTDASGKKVDARLTLNETADAIIVSGLSQGKYTLHVEKGAYKKLSLNNKKNAIKFDVVKEVKQIKSTKDLVTYFETVLNNQHFTRSGAKEEMSDASVGSEASNSKSSDHSTTNNQVDGIEEGDIVVTDGRYIYAIIENELVITDAKNPKKMEIVAKKVFKEQQYLSNLILHDSLLIVAYSSYEERPLAGKDYMQTITLSKFAFFDVKDAKNPKLVREIGQEGHTAGIRKQGDFLYMVTNSAPHYWLLREGVDVELRPYTYDSNIQSTSQPMPIEKISIFPGNTEPNYTTLSAIDLKNLAKNEVKTESYLGSGSQLYMSQKAIYVTAPKYNNLIGPATTVTNRMAVDMMIMPMTSNTQIYKFTIDKTAIKLAAQAEVKGTPLNQFSMDEYEGHFRIATTEGFAWGRNADSKNHLFILDSNLKQVGEVTDLARGERIFSARFMGDKAYLVTFKEVDPLFVIDVANPTKPKVLGELKIPGFSNYLHPLDDKHLIGIGYDTEVRMNEYSKEPFVVTKGMKLALFDVSDLANPKEKATVIIGGRGTYSDVQYDHKALLRHVEKGYYGFPVTLYEEKNANEMLYKGTGSQVYEVTTKGIKLKANLIEPAQSSQMYEEWDKMVRRLIYIDDALYAISQSSIMSYDLNTFEKLSTVNFAK</sequence>
<proteinExistence type="predicted"/>
<dbReference type="Proteomes" id="UP001344888">
    <property type="component" value="Unassembled WGS sequence"/>
</dbReference>
<feature type="signal peptide" evidence="2">
    <location>
        <begin position="1"/>
        <end position="24"/>
    </location>
</feature>
<dbReference type="InterPro" id="IPR019198">
    <property type="entry name" value="Beta_propeller_containing"/>
</dbReference>
<feature type="chain" id="PRO_5043331497" evidence="2">
    <location>
        <begin position="25"/>
        <end position="713"/>
    </location>
</feature>
<dbReference type="EMBL" id="JARSFG010000012">
    <property type="protein sequence ID" value="MEC1178592.1"/>
    <property type="molecule type" value="Genomic_DNA"/>
</dbReference>